<accession>A0A382TFT1</accession>
<name>A0A382TFT1_9ZZZZ</name>
<proteinExistence type="predicted"/>
<organism evidence="1">
    <name type="scientific">marine metagenome</name>
    <dbReference type="NCBI Taxonomy" id="408172"/>
    <lineage>
        <taxon>unclassified sequences</taxon>
        <taxon>metagenomes</taxon>
        <taxon>ecological metagenomes</taxon>
    </lineage>
</organism>
<protein>
    <submittedName>
        <fullName evidence="1">Uncharacterized protein</fullName>
    </submittedName>
</protein>
<dbReference type="EMBL" id="UINC01135867">
    <property type="protein sequence ID" value="SVD20281.1"/>
    <property type="molecule type" value="Genomic_DNA"/>
</dbReference>
<dbReference type="AlphaFoldDB" id="A0A382TFT1"/>
<reference evidence="1" key="1">
    <citation type="submission" date="2018-05" db="EMBL/GenBank/DDBJ databases">
        <authorList>
            <person name="Lanie J.A."/>
            <person name="Ng W.-L."/>
            <person name="Kazmierczak K.M."/>
            <person name="Andrzejewski T.M."/>
            <person name="Davidsen T.M."/>
            <person name="Wayne K.J."/>
            <person name="Tettelin H."/>
            <person name="Glass J.I."/>
            <person name="Rusch D."/>
            <person name="Podicherti R."/>
            <person name="Tsui H.-C.T."/>
            <person name="Winkler M.E."/>
        </authorList>
    </citation>
    <scope>NUCLEOTIDE SEQUENCE</scope>
</reference>
<sequence length="32" mass="3774">FELVASLEQRENPDKLVSMVKSRLFSQQSYFP</sequence>
<feature type="non-terminal residue" evidence="1">
    <location>
        <position position="1"/>
    </location>
</feature>
<gene>
    <name evidence="1" type="ORF">METZ01_LOCUS373135</name>
</gene>
<evidence type="ECO:0000313" key="1">
    <source>
        <dbReference type="EMBL" id="SVD20281.1"/>
    </source>
</evidence>